<feature type="domain" description="EamA" evidence="7">
    <location>
        <begin position="162"/>
        <end position="296"/>
    </location>
</feature>
<evidence type="ECO:0000313" key="9">
    <source>
        <dbReference type="Proteomes" id="UP000030993"/>
    </source>
</evidence>
<dbReference type="Pfam" id="PF00892">
    <property type="entry name" value="EamA"/>
    <property type="match status" value="2"/>
</dbReference>
<dbReference type="SUPFAM" id="SSF103481">
    <property type="entry name" value="Multidrug resistance efflux transporter EmrE"/>
    <property type="match status" value="2"/>
</dbReference>
<dbReference type="GO" id="GO:0016020">
    <property type="term" value="C:membrane"/>
    <property type="evidence" value="ECO:0007669"/>
    <property type="project" value="UniProtKB-SubCell"/>
</dbReference>
<dbReference type="RefSeq" id="WP_039207525.1">
    <property type="nucleotide sequence ID" value="NZ_JSCE01000120.1"/>
</dbReference>
<keyword evidence="3 6" id="KW-0812">Transmembrane</keyword>
<evidence type="ECO:0000256" key="2">
    <source>
        <dbReference type="ARBA" id="ARBA00007362"/>
    </source>
</evidence>
<dbReference type="Proteomes" id="UP000030993">
    <property type="component" value="Unassembled WGS sequence"/>
</dbReference>
<feature type="transmembrane region" description="Helical" evidence="6">
    <location>
        <begin position="132"/>
        <end position="151"/>
    </location>
</feature>
<organism evidence="8 9">
    <name type="scientific">Anaerovibrio lipolyticus</name>
    <dbReference type="NCBI Taxonomy" id="82374"/>
    <lineage>
        <taxon>Bacteria</taxon>
        <taxon>Bacillati</taxon>
        <taxon>Bacillota</taxon>
        <taxon>Negativicutes</taxon>
        <taxon>Selenomonadales</taxon>
        <taxon>Selenomonadaceae</taxon>
        <taxon>Anaerovibrio</taxon>
    </lineage>
</organism>
<evidence type="ECO:0000256" key="3">
    <source>
        <dbReference type="ARBA" id="ARBA00022692"/>
    </source>
</evidence>
<proteinExistence type="inferred from homology"/>
<dbReference type="EMBL" id="JSCE01000120">
    <property type="protein sequence ID" value="KHM52249.1"/>
    <property type="molecule type" value="Genomic_DNA"/>
</dbReference>
<evidence type="ECO:0000313" key="8">
    <source>
        <dbReference type="EMBL" id="KHM52249.1"/>
    </source>
</evidence>
<name>A0A0B2JXF7_9FIRM</name>
<feature type="transmembrane region" description="Helical" evidence="6">
    <location>
        <begin position="38"/>
        <end position="63"/>
    </location>
</feature>
<comment type="subcellular location">
    <subcellularLocation>
        <location evidence="1">Membrane</location>
        <topology evidence="1">Multi-pass membrane protein</topology>
    </subcellularLocation>
</comment>
<accession>A0A0B2JXF7</accession>
<feature type="transmembrane region" description="Helical" evidence="6">
    <location>
        <begin position="279"/>
        <end position="298"/>
    </location>
</feature>
<comment type="similarity">
    <text evidence="2">Belongs to the EamA transporter family.</text>
</comment>
<evidence type="ECO:0000256" key="4">
    <source>
        <dbReference type="ARBA" id="ARBA00022989"/>
    </source>
</evidence>
<dbReference type="AlphaFoldDB" id="A0A0B2JXF7"/>
<dbReference type="InterPro" id="IPR000620">
    <property type="entry name" value="EamA_dom"/>
</dbReference>
<feature type="transmembrane region" description="Helical" evidence="6">
    <location>
        <begin position="163"/>
        <end position="183"/>
    </location>
</feature>
<feature type="transmembrane region" description="Helical" evidence="6">
    <location>
        <begin position="75"/>
        <end position="95"/>
    </location>
</feature>
<dbReference type="PANTHER" id="PTHR32322">
    <property type="entry name" value="INNER MEMBRANE TRANSPORTER"/>
    <property type="match status" value="1"/>
</dbReference>
<feature type="domain" description="EamA" evidence="7">
    <location>
        <begin position="9"/>
        <end position="148"/>
    </location>
</feature>
<feature type="transmembrane region" description="Helical" evidence="6">
    <location>
        <begin position="224"/>
        <end position="243"/>
    </location>
</feature>
<feature type="transmembrane region" description="Helical" evidence="6">
    <location>
        <begin position="195"/>
        <end position="212"/>
    </location>
</feature>
<evidence type="ECO:0000259" key="7">
    <source>
        <dbReference type="Pfam" id="PF00892"/>
    </source>
</evidence>
<gene>
    <name evidence="8" type="ORF">NZ47_05805</name>
</gene>
<protein>
    <recommendedName>
        <fullName evidence="7">EamA domain-containing protein</fullName>
    </recommendedName>
</protein>
<keyword evidence="4 6" id="KW-1133">Transmembrane helix</keyword>
<evidence type="ECO:0000256" key="1">
    <source>
        <dbReference type="ARBA" id="ARBA00004141"/>
    </source>
</evidence>
<evidence type="ECO:0000256" key="5">
    <source>
        <dbReference type="ARBA" id="ARBA00023136"/>
    </source>
</evidence>
<reference evidence="8 9" key="1">
    <citation type="journal article" date="2013" name="PLoS ONE">
        <title>Identification and characterization of three novel lipases belonging to families II and V from Anaerovibrio lipolyticus 5ST.</title>
        <authorList>
            <person name="Prive F."/>
            <person name="Kaderbhai N.N."/>
            <person name="Girdwood S."/>
            <person name="Worgan H.J."/>
            <person name="Pinloche E."/>
            <person name="Scollan N.D."/>
            <person name="Huws S.A."/>
            <person name="Newbold C.J."/>
        </authorList>
    </citation>
    <scope>NUCLEOTIDE SEQUENCE [LARGE SCALE GENOMIC DNA]</scope>
    <source>
        <strain evidence="8 9">5S</strain>
    </source>
</reference>
<dbReference type="InterPro" id="IPR050638">
    <property type="entry name" value="AA-Vitamin_Transporters"/>
</dbReference>
<dbReference type="eggNOG" id="COG0697">
    <property type="taxonomic scope" value="Bacteria"/>
</dbReference>
<dbReference type="InterPro" id="IPR037185">
    <property type="entry name" value="EmrE-like"/>
</dbReference>
<feature type="transmembrane region" description="Helical" evidence="6">
    <location>
        <begin position="12"/>
        <end position="32"/>
    </location>
</feature>
<evidence type="ECO:0000256" key="6">
    <source>
        <dbReference type="SAM" id="Phobius"/>
    </source>
</evidence>
<feature type="transmembrane region" description="Helical" evidence="6">
    <location>
        <begin position="255"/>
        <end position="273"/>
    </location>
</feature>
<dbReference type="PANTHER" id="PTHR32322:SF2">
    <property type="entry name" value="EAMA DOMAIN-CONTAINING PROTEIN"/>
    <property type="match status" value="1"/>
</dbReference>
<keyword evidence="5 6" id="KW-0472">Membrane</keyword>
<sequence length="301" mass="33613">MLDISPSKKGALLAITGSILWGIMGVTCQYLVQNKGLPAMWVVTIRMFFAGIVLLLADFFIYKKNFFAPWKGRKNVIQMLIFSFITLMWVQYVYLSAVRHMNAAMATVFVSLAPIATILWMSLRSKSVPKFYEILCCISAVTGAVVMATHGDMTTLSVSEEGIIYGILLPVFGVIYTVQPGYLMKNFRPSNVTGWGLLLAGTALLPIVQPWTITETVEMDTFTILNVVYTVLFGTAIAFWTFLASLKYIKPQIAAIYELVEPVSAILLSVWLLDVLYQMPEFLGTMMILCPVLFLSLVHKK</sequence>
<keyword evidence="9" id="KW-1185">Reference proteome</keyword>
<comment type="caution">
    <text evidence="8">The sequence shown here is derived from an EMBL/GenBank/DDBJ whole genome shotgun (WGS) entry which is preliminary data.</text>
</comment>